<dbReference type="Proteomes" id="UP000076552">
    <property type="component" value="Unassembled WGS sequence"/>
</dbReference>
<keyword evidence="2" id="KW-1185">Reference proteome</keyword>
<protein>
    <submittedName>
        <fullName evidence="1">Uncharacterized protein</fullName>
    </submittedName>
</protein>
<sequence>MPVPRDQDTCKSMGLTSEWGIGICADRALLAIGAERIRDCNVVPHLFAGCIDWEIELQMKQFFSLLAVGQNLAAPGNEVDGSSELIFGPIFQNRFGSRQRISAPTTIVSSDDDVNQRFKLHQSCGTL</sequence>
<accession>A0A161VGR3</accession>
<proteinExistence type="predicted"/>
<reference evidence="1 2" key="1">
    <citation type="submission" date="2015-06" db="EMBL/GenBank/DDBJ databases">
        <title>Survival trade-offs in plant roots during colonization by closely related pathogenic and mutualistic fungi.</title>
        <authorList>
            <person name="Hacquard S."/>
            <person name="Kracher B."/>
            <person name="Hiruma K."/>
            <person name="Weinman A."/>
            <person name="Muench P."/>
            <person name="Garrido Oter R."/>
            <person name="Ver Loren van Themaat E."/>
            <person name="Dallerey J.-F."/>
            <person name="Damm U."/>
            <person name="Henrissat B."/>
            <person name="Lespinet O."/>
            <person name="Thon M."/>
            <person name="Kemen E."/>
            <person name="McHardy A.C."/>
            <person name="Schulze-Lefert P."/>
            <person name="O'Connell R.J."/>
        </authorList>
    </citation>
    <scope>NUCLEOTIDE SEQUENCE [LARGE SCALE GENOMIC DNA]</scope>
    <source>
        <strain evidence="1 2">0861</strain>
    </source>
</reference>
<name>A0A161VGR3_9PEZI</name>
<dbReference type="EMBL" id="LFIV01000093">
    <property type="protein sequence ID" value="KZL70224.1"/>
    <property type="molecule type" value="Genomic_DNA"/>
</dbReference>
<evidence type="ECO:0000313" key="2">
    <source>
        <dbReference type="Proteomes" id="UP000076552"/>
    </source>
</evidence>
<comment type="caution">
    <text evidence="1">The sequence shown here is derived from an EMBL/GenBank/DDBJ whole genome shotgun (WGS) entry which is preliminary data.</text>
</comment>
<gene>
    <name evidence="1" type="ORF">CT0861_05419</name>
</gene>
<evidence type="ECO:0000313" key="1">
    <source>
        <dbReference type="EMBL" id="KZL70224.1"/>
    </source>
</evidence>
<dbReference type="AlphaFoldDB" id="A0A161VGR3"/>
<organism evidence="1 2">
    <name type="scientific">Colletotrichum tofieldiae</name>
    <dbReference type="NCBI Taxonomy" id="708197"/>
    <lineage>
        <taxon>Eukaryota</taxon>
        <taxon>Fungi</taxon>
        <taxon>Dikarya</taxon>
        <taxon>Ascomycota</taxon>
        <taxon>Pezizomycotina</taxon>
        <taxon>Sordariomycetes</taxon>
        <taxon>Hypocreomycetidae</taxon>
        <taxon>Glomerellales</taxon>
        <taxon>Glomerellaceae</taxon>
        <taxon>Colletotrichum</taxon>
        <taxon>Colletotrichum spaethianum species complex</taxon>
    </lineage>
</organism>